<dbReference type="RefSeq" id="WP_311482700.1">
    <property type="nucleotide sequence ID" value="NZ_JAVRHP010000001.1"/>
</dbReference>
<organism evidence="1 2">
    <name type="scientific">Autumnicola edwardsiae</name>
    <dbReference type="NCBI Taxonomy" id="3075594"/>
    <lineage>
        <taxon>Bacteria</taxon>
        <taxon>Pseudomonadati</taxon>
        <taxon>Bacteroidota</taxon>
        <taxon>Flavobacteriia</taxon>
        <taxon>Flavobacteriales</taxon>
        <taxon>Flavobacteriaceae</taxon>
        <taxon>Autumnicola</taxon>
    </lineage>
</organism>
<sequence length="83" mass="9583">MKQNIDIDEATLSKLKIISSTQGLSIKAILERAVNSFINNIEKEKFEQLNDQEKEDLGLMILMQQANKNETVSEDEFFQSLYE</sequence>
<name>A0ABU3CRD9_9FLAO</name>
<keyword evidence="2" id="KW-1185">Reference proteome</keyword>
<comment type="caution">
    <text evidence="1">The sequence shown here is derived from an EMBL/GenBank/DDBJ whole genome shotgun (WGS) entry which is preliminary data.</text>
</comment>
<evidence type="ECO:0000313" key="2">
    <source>
        <dbReference type="Proteomes" id="UP001248819"/>
    </source>
</evidence>
<proteinExistence type="predicted"/>
<evidence type="ECO:0000313" key="1">
    <source>
        <dbReference type="EMBL" id="MDT0648520.1"/>
    </source>
</evidence>
<gene>
    <name evidence="1" type="ORF">RM529_00085</name>
</gene>
<accession>A0ABU3CRD9</accession>
<protein>
    <submittedName>
        <fullName evidence="1">Uncharacterized protein</fullName>
    </submittedName>
</protein>
<dbReference type="Proteomes" id="UP001248819">
    <property type="component" value="Unassembled WGS sequence"/>
</dbReference>
<dbReference type="EMBL" id="JAVRHP010000001">
    <property type="protein sequence ID" value="MDT0648520.1"/>
    <property type="molecule type" value="Genomic_DNA"/>
</dbReference>
<reference evidence="1 2" key="1">
    <citation type="submission" date="2023-09" db="EMBL/GenBank/DDBJ databases">
        <authorList>
            <person name="Rey-Velasco X."/>
        </authorList>
    </citation>
    <scope>NUCLEOTIDE SEQUENCE [LARGE SCALE GENOMIC DNA]</scope>
    <source>
        <strain evidence="1 2">F297</strain>
    </source>
</reference>